<evidence type="ECO:0000313" key="1">
    <source>
        <dbReference type="WBParaSite" id="MCU_004898-RC"/>
    </source>
</evidence>
<dbReference type="PANTHER" id="PTHR16275:SF8">
    <property type="entry name" value="COILED-COIL DOMAIN-CONTAINING PROTEIN 40"/>
    <property type="match status" value="1"/>
</dbReference>
<dbReference type="GO" id="GO:0005737">
    <property type="term" value="C:cytoplasm"/>
    <property type="evidence" value="ECO:0007669"/>
    <property type="project" value="TreeGrafter"/>
</dbReference>
<dbReference type="GO" id="GO:0035082">
    <property type="term" value="P:axoneme assembly"/>
    <property type="evidence" value="ECO:0007669"/>
    <property type="project" value="InterPro"/>
</dbReference>
<proteinExistence type="predicted"/>
<name>A0A5K3F1Y1_MESCO</name>
<organism evidence="1">
    <name type="scientific">Mesocestoides corti</name>
    <name type="common">Flatworm</name>
    <dbReference type="NCBI Taxonomy" id="53468"/>
    <lineage>
        <taxon>Eukaryota</taxon>
        <taxon>Metazoa</taxon>
        <taxon>Spiralia</taxon>
        <taxon>Lophotrochozoa</taxon>
        <taxon>Platyhelminthes</taxon>
        <taxon>Cestoda</taxon>
        <taxon>Eucestoda</taxon>
        <taxon>Cyclophyllidea</taxon>
        <taxon>Mesocestoididae</taxon>
        <taxon>Mesocestoides</taxon>
    </lineage>
</organism>
<sequence length="152" mass="16881">SSEQISDPGEDGLQTGIDAHLESNEDFNSRIDRIINNAAAFETSLSPDEAVDSSLLIAESMTNPNANCEPAERDQDENDTTELVVLHPDHPLMKRFQDALTKMLKEHISKAALELRTKTEELKHEKNAHLELGTALFDAQQGLSKFQGQLQK</sequence>
<reference evidence="1" key="1">
    <citation type="submission" date="2019-11" db="UniProtKB">
        <authorList>
            <consortium name="WormBaseParasite"/>
        </authorList>
    </citation>
    <scope>IDENTIFICATION</scope>
</reference>
<accession>A0A5K3F1Y1</accession>
<dbReference type="PANTHER" id="PTHR16275">
    <property type="entry name" value="COILED-COIL DOMAIN-CONTAINING PROTEIN 40"/>
    <property type="match status" value="1"/>
</dbReference>
<dbReference type="AlphaFoldDB" id="A0A5K3F1Y1"/>
<protein>
    <submittedName>
        <fullName evidence="1">TEX12 protein</fullName>
    </submittedName>
</protein>
<dbReference type="InterPro" id="IPR037386">
    <property type="entry name" value="CCDC40"/>
</dbReference>
<dbReference type="WBParaSite" id="MCU_004898-RC">
    <property type="protein sequence ID" value="MCU_004898-RC"/>
    <property type="gene ID" value="MCU_004898"/>
</dbReference>